<sequence>MGSRERAFHPWWSTAEKDHSHNDLGLVWRWGQRHDIVSCMSTSVVLDRAGPRPRRRLPGRAAVVLVVLLGLLVTGWWWGRGPQSWWTARSFVEALEHGDCAAAARHYAGEKASVDCSPSAYWLPDDLTGYTLHWDRIGRGPDDDQAAVAVTLPQDDAAYSLHMVRRGTGWVIDEVDVSA</sequence>
<name>A0A1H2MIC7_9ACTN</name>
<organism evidence="2 3">
    <name type="scientific">Microlunatus sagamiharensis</name>
    <dbReference type="NCBI Taxonomy" id="546874"/>
    <lineage>
        <taxon>Bacteria</taxon>
        <taxon>Bacillati</taxon>
        <taxon>Actinomycetota</taxon>
        <taxon>Actinomycetes</taxon>
        <taxon>Propionibacteriales</taxon>
        <taxon>Propionibacteriaceae</taxon>
        <taxon>Microlunatus</taxon>
    </lineage>
</organism>
<feature type="transmembrane region" description="Helical" evidence="1">
    <location>
        <begin position="61"/>
        <end position="79"/>
    </location>
</feature>
<keyword evidence="1" id="KW-0472">Membrane</keyword>
<evidence type="ECO:0008006" key="4">
    <source>
        <dbReference type="Google" id="ProtNLM"/>
    </source>
</evidence>
<evidence type="ECO:0000313" key="3">
    <source>
        <dbReference type="Proteomes" id="UP000198825"/>
    </source>
</evidence>
<dbReference type="EMBL" id="LT629799">
    <property type="protein sequence ID" value="SDU92236.1"/>
    <property type="molecule type" value="Genomic_DNA"/>
</dbReference>
<keyword evidence="3" id="KW-1185">Reference proteome</keyword>
<gene>
    <name evidence="2" type="ORF">SAMN04488544_2017</name>
</gene>
<evidence type="ECO:0000256" key="1">
    <source>
        <dbReference type="SAM" id="Phobius"/>
    </source>
</evidence>
<evidence type="ECO:0000313" key="2">
    <source>
        <dbReference type="EMBL" id="SDU92236.1"/>
    </source>
</evidence>
<keyword evidence="1" id="KW-0812">Transmembrane</keyword>
<dbReference type="Proteomes" id="UP000198825">
    <property type="component" value="Chromosome I"/>
</dbReference>
<dbReference type="STRING" id="546874.SAMN04488544_2017"/>
<accession>A0A1H2MIC7</accession>
<proteinExistence type="predicted"/>
<protein>
    <recommendedName>
        <fullName evidence="4">DUF4878 domain-containing protein</fullName>
    </recommendedName>
</protein>
<dbReference type="AlphaFoldDB" id="A0A1H2MIC7"/>
<keyword evidence="1" id="KW-1133">Transmembrane helix</keyword>
<reference evidence="3" key="1">
    <citation type="submission" date="2016-10" db="EMBL/GenBank/DDBJ databases">
        <authorList>
            <person name="Varghese N."/>
            <person name="Submissions S."/>
        </authorList>
    </citation>
    <scope>NUCLEOTIDE SEQUENCE [LARGE SCALE GENOMIC DNA]</scope>
    <source>
        <strain evidence="3">DSM 21743</strain>
    </source>
</reference>